<feature type="domain" description="CRAL-TRIO" evidence="2">
    <location>
        <begin position="201"/>
        <end position="363"/>
    </location>
</feature>
<proteinExistence type="predicted"/>
<dbReference type="AlphaFoldDB" id="A0A7S0AH57"/>
<dbReference type="Pfam" id="PF00650">
    <property type="entry name" value="CRAL_TRIO"/>
    <property type="match status" value="1"/>
</dbReference>
<dbReference type="EMBL" id="HBEJ01003231">
    <property type="protein sequence ID" value="CAD8362392.1"/>
    <property type="molecule type" value="Transcribed_RNA"/>
</dbReference>
<name>A0A7S0AH57_9STRA</name>
<accession>A0A7S0AH57</accession>
<gene>
    <name evidence="3" type="ORF">MPOL1434_LOCUS1914</name>
</gene>
<dbReference type="InterPro" id="IPR036865">
    <property type="entry name" value="CRAL-TRIO_dom_sf"/>
</dbReference>
<dbReference type="CDD" id="cd00170">
    <property type="entry name" value="SEC14"/>
    <property type="match status" value="1"/>
</dbReference>
<feature type="region of interest" description="Disordered" evidence="1">
    <location>
        <begin position="90"/>
        <end position="125"/>
    </location>
</feature>
<evidence type="ECO:0000256" key="1">
    <source>
        <dbReference type="SAM" id="MobiDB-lite"/>
    </source>
</evidence>
<organism evidence="3">
    <name type="scientific">Minutocellus polymorphus</name>
    <dbReference type="NCBI Taxonomy" id="265543"/>
    <lineage>
        <taxon>Eukaryota</taxon>
        <taxon>Sar</taxon>
        <taxon>Stramenopiles</taxon>
        <taxon>Ochrophyta</taxon>
        <taxon>Bacillariophyta</taxon>
        <taxon>Mediophyceae</taxon>
        <taxon>Cymatosirophycidae</taxon>
        <taxon>Cymatosirales</taxon>
        <taxon>Cymatosiraceae</taxon>
        <taxon>Minutocellus</taxon>
    </lineage>
</organism>
<dbReference type="PANTHER" id="PTHR45657:SF1">
    <property type="entry name" value="CRAL-TRIO DOMAIN-CONTAINING PROTEIN YKL091C-RELATED"/>
    <property type="match status" value="1"/>
</dbReference>
<dbReference type="PROSITE" id="PS50191">
    <property type="entry name" value="CRAL_TRIO"/>
    <property type="match status" value="1"/>
</dbReference>
<reference evidence="3" key="1">
    <citation type="submission" date="2021-01" db="EMBL/GenBank/DDBJ databases">
        <authorList>
            <person name="Corre E."/>
            <person name="Pelletier E."/>
            <person name="Niang G."/>
            <person name="Scheremetjew M."/>
            <person name="Finn R."/>
            <person name="Kale V."/>
            <person name="Holt S."/>
            <person name="Cochrane G."/>
            <person name="Meng A."/>
            <person name="Brown T."/>
            <person name="Cohen L."/>
        </authorList>
    </citation>
    <scope>NUCLEOTIDE SEQUENCE</scope>
    <source>
        <strain evidence="3">CCMP3303</strain>
    </source>
</reference>
<protein>
    <recommendedName>
        <fullName evidence="2">CRAL-TRIO domain-containing protein</fullName>
    </recommendedName>
</protein>
<evidence type="ECO:0000259" key="2">
    <source>
        <dbReference type="PROSITE" id="PS50191"/>
    </source>
</evidence>
<dbReference type="SUPFAM" id="SSF52087">
    <property type="entry name" value="CRAL/TRIO domain"/>
    <property type="match status" value="1"/>
</dbReference>
<evidence type="ECO:0000313" key="3">
    <source>
        <dbReference type="EMBL" id="CAD8362392.1"/>
    </source>
</evidence>
<dbReference type="Gene3D" id="3.40.525.10">
    <property type="entry name" value="CRAL-TRIO lipid binding domain"/>
    <property type="match status" value="1"/>
</dbReference>
<dbReference type="SMART" id="SM00516">
    <property type="entry name" value="SEC14"/>
    <property type="match status" value="1"/>
</dbReference>
<dbReference type="InterPro" id="IPR051026">
    <property type="entry name" value="PI/PC_transfer"/>
</dbReference>
<dbReference type="PANTHER" id="PTHR45657">
    <property type="entry name" value="CRAL-TRIO DOMAIN-CONTAINING PROTEIN YKL091C-RELATED"/>
    <property type="match status" value="1"/>
</dbReference>
<dbReference type="InterPro" id="IPR001251">
    <property type="entry name" value="CRAL-TRIO_dom"/>
</dbReference>
<sequence>MLRRRTNKESPSGGWNRHVFVFLVLTLNIAWMPHVVSRSSSSPWGTCHRPFGLRLLPNKRRLVRYGDARADIDSQIEIVKQTELFGFRGGADVLSPPTESEQSAADDATITDAEESSSADNATNPEELLNTTTAELINLTNLVFGPTQTGDGSEADPDGIPDRFIRMQKGNRQQARDAYVATVQWRLENDVDTILSRAHPKYDICKKIFPHYFAGRDVVGHPIVVQRPGQLDFQLAHEQNISMDDLLFHYVFVLEYCWNILEPGPNGVMTSVVDMTGVSLRKCFAGEMREFIQKSIGVISENYPQRSHRTLVVNAPGWFGKLFKIIKPLLRESTRQKIAIFNAGAEQDKALAEYLGDSMPAELVVGTDVTPKGADENGFEAGPKSIYEHDLRQLALAVLNAKGEQMEMC</sequence>